<dbReference type="PANTHER" id="PTHR12673">
    <property type="entry name" value="FACIOGENITAL DYSPLASIA PROTEIN"/>
    <property type="match status" value="1"/>
</dbReference>
<dbReference type="PROSITE" id="PS50003">
    <property type="entry name" value="PH_DOMAIN"/>
    <property type="match status" value="1"/>
</dbReference>
<dbReference type="GO" id="GO:0005085">
    <property type="term" value="F:guanyl-nucleotide exchange factor activity"/>
    <property type="evidence" value="ECO:0007669"/>
    <property type="project" value="TreeGrafter"/>
</dbReference>
<dbReference type="EMBL" id="GECU01016766">
    <property type="protein sequence ID" value="JAS90940.1"/>
    <property type="molecule type" value="Transcribed_RNA"/>
</dbReference>
<dbReference type="InterPro" id="IPR011993">
    <property type="entry name" value="PH-like_dom_sf"/>
</dbReference>
<evidence type="ECO:0000259" key="1">
    <source>
        <dbReference type="PROSITE" id="PS50003"/>
    </source>
</evidence>
<evidence type="ECO:0000313" key="2">
    <source>
        <dbReference type="EMBL" id="JAS90940.1"/>
    </source>
</evidence>
<sequence length="247" mass="27998">ATAHVDNLVVEQEVQERLLTLQQCLVGSKPSIVAPNKKLLKEGVLMTIGSHSKSQKGQRNYVILLSDSLLFCKFTSRDRARFGPPMKPGSLRCCCMLPIGKCSVQTVLSQGMFTLSCCNKSFTIYSDVKEEVICWVEDIEGAISQYQDNEKTLRTKRSGSRHSLLLNRKRKCLKENESTKEIPSPAKRVKVCDPNVQESEDKVSEIFQETQHLHRREKTNFLRPIKALFQTFGESVRRYLYPGPASS</sequence>
<dbReference type="GO" id="GO:0005737">
    <property type="term" value="C:cytoplasm"/>
    <property type="evidence" value="ECO:0007669"/>
    <property type="project" value="TreeGrafter"/>
</dbReference>
<dbReference type="InterPro" id="IPR001849">
    <property type="entry name" value="PH_domain"/>
</dbReference>
<dbReference type="SMART" id="SM00233">
    <property type="entry name" value="PH"/>
    <property type="match status" value="1"/>
</dbReference>
<dbReference type="Gene3D" id="2.30.29.30">
    <property type="entry name" value="Pleckstrin-homology domain (PH domain)/Phosphotyrosine-binding domain (PTB)"/>
    <property type="match status" value="1"/>
</dbReference>
<proteinExistence type="predicted"/>
<dbReference type="SUPFAM" id="SSF50729">
    <property type="entry name" value="PH domain-like"/>
    <property type="match status" value="1"/>
</dbReference>
<feature type="non-terminal residue" evidence="2">
    <location>
        <position position="1"/>
    </location>
</feature>
<reference evidence="2" key="1">
    <citation type="submission" date="2015-11" db="EMBL/GenBank/DDBJ databases">
        <title>De novo transcriptome assembly of four potential Pierce s Disease insect vectors from Arizona vineyards.</title>
        <authorList>
            <person name="Tassone E.E."/>
        </authorList>
    </citation>
    <scope>NUCLEOTIDE SEQUENCE</scope>
</reference>
<accession>A0A1B6IVS4</accession>
<protein>
    <recommendedName>
        <fullName evidence="1">PH domain-containing protein</fullName>
    </recommendedName>
</protein>
<dbReference type="AlphaFoldDB" id="A0A1B6IVS4"/>
<feature type="domain" description="PH" evidence="1">
    <location>
        <begin position="38"/>
        <end position="144"/>
    </location>
</feature>
<organism evidence="2">
    <name type="scientific">Homalodisca liturata</name>
    <dbReference type="NCBI Taxonomy" id="320908"/>
    <lineage>
        <taxon>Eukaryota</taxon>
        <taxon>Metazoa</taxon>
        <taxon>Ecdysozoa</taxon>
        <taxon>Arthropoda</taxon>
        <taxon>Hexapoda</taxon>
        <taxon>Insecta</taxon>
        <taxon>Pterygota</taxon>
        <taxon>Neoptera</taxon>
        <taxon>Paraneoptera</taxon>
        <taxon>Hemiptera</taxon>
        <taxon>Auchenorrhyncha</taxon>
        <taxon>Membracoidea</taxon>
        <taxon>Cicadellidae</taxon>
        <taxon>Cicadellinae</taxon>
        <taxon>Proconiini</taxon>
        <taxon>Homalodisca</taxon>
    </lineage>
</organism>
<dbReference type="PANTHER" id="PTHR12673:SF159">
    <property type="entry name" value="LD03170P"/>
    <property type="match status" value="1"/>
</dbReference>
<name>A0A1B6IVS4_9HEMI</name>
<gene>
    <name evidence="2" type="ORF">g.12862</name>
</gene>
<dbReference type="InterPro" id="IPR051092">
    <property type="entry name" value="FYVE_RhoGEF_PH"/>
</dbReference>